<comment type="subcellular location">
    <subcellularLocation>
        <location evidence="1">Cell inner membrane</location>
        <topology evidence="1">Multi-pass membrane protein</topology>
    </subcellularLocation>
    <subcellularLocation>
        <location evidence="13">Cell membrane</location>
        <topology evidence="13">Multi-pass membrane protein</topology>
    </subcellularLocation>
</comment>
<feature type="domain" description="Membrane insertase YidC N-terminal" evidence="16">
    <location>
        <begin position="86"/>
        <end position="367"/>
    </location>
</feature>
<evidence type="ECO:0000259" key="15">
    <source>
        <dbReference type="Pfam" id="PF02096"/>
    </source>
</evidence>
<proteinExistence type="inferred from homology"/>
<dbReference type="HAMAP" id="MF_01810">
    <property type="entry name" value="YidC_type1"/>
    <property type="match status" value="1"/>
</dbReference>
<comment type="subunit">
    <text evidence="13">Interacts with the Sec translocase complex via SecD. Specifically interacts with transmembrane segments of nascent integral membrane proteins during membrane integration.</text>
</comment>
<dbReference type="PANTHER" id="PTHR12428:SF65">
    <property type="entry name" value="CYTOCHROME C OXIDASE ASSEMBLY PROTEIN COX18, MITOCHONDRIAL"/>
    <property type="match status" value="1"/>
</dbReference>
<dbReference type="NCBIfam" id="NF002353">
    <property type="entry name" value="PRK01318.1-4"/>
    <property type="match status" value="1"/>
</dbReference>
<dbReference type="PRINTS" id="PR01900">
    <property type="entry name" value="YIDCPROTEIN"/>
</dbReference>
<evidence type="ECO:0000256" key="1">
    <source>
        <dbReference type="ARBA" id="ARBA00004429"/>
    </source>
</evidence>
<sequence>MNGEGRNYILAIGLSILVLVGWQYFVAGPQLEKAQQQAELAAQQAAETDPNAGLPTPGTVSTSTQADAASALITGTREEVIAATDRVKISTGALDGSINLVGGRLDDLHLTQYRETIEDDSPIITLLSPQGTPKPYYAEQGWTALAGSTVKLPRPTTVWSVEGNPTLNANNPVTLTYDNGEGLVFNRTFEVDENYLFTVKQTVQNNSAGDIALYPYSYVARQETPETSGFFILHEGPIGVLGDANLVELGYKDLVEDSRKKYDAKSGWLGFTDKYWAATVFPEAGAIINAQFDYKKTDGRDTYRASYVTTEPTVVPAGSTAEHQSYIFAGAKVERIIDSYEKGLGLDRLELLIDWGWFHFITKPLFYVIRFLNDILGNFGLAILAVTVLIKIAFFWFANKSYASMAGMKKVQPEMKEIQERHKEDRMAQQQAMMELYKREKINPMSGCWPVLIQIPVFFSLYKVLFVTIEMRQAPFFGWVQDLAVPDPTNLFNLFGLIPVDPTALPLIGGFLVLGAWPLIMGLTMFVQMRLNPPPADATQAAIFAWMPVIFTFMLAGFPAGLVIYWAWNNFLSILQQYFIMKRHGADVDILGNIMATFKKKSPEGEAK</sequence>
<feature type="transmembrane region" description="Helical" evidence="13">
    <location>
        <begin position="7"/>
        <end position="25"/>
    </location>
</feature>
<feature type="region of interest" description="Disordered" evidence="14">
    <location>
        <begin position="41"/>
        <end position="61"/>
    </location>
</feature>
<evidence type="ECO:0000256" key="8">
    <source>
        <dbReference type="ARBA" id="ARBA00022989"/>
    </source>
</evidence>
<organism evidence="17 18">
    <name type="scientific">Maritalea porphyrae</name>
    <dbReference type="NCBI Taxonomy" id="880732"/>
    <lineage>
        <taxon>Bacteria</taxon>
        <taxon>Pseudomonadati</taxon>
        <taxon>Pseudomonadota</taxon>
        <taxon>Alphaproteobacteria</taxon>
        <taxon>Hyphomicrobiales</taxon>
        <taxon>Devosiaceae</taxon>
        <taxon>Maritalea</taxon>
    </lineage>
</organism>
<dbReference type="Gene3D" id="2.70.98.90">
    <property type="match status" value="1"/>
</dbReference>
<dbReference type="InterPro" id="IPR038221">
    <property type="entry name" value="YidC_periplasmic_sf"/>
</dbReference>
<dbReference type="InterPro" id="IPR028055">
    <property type="entry name" value="YidC/Oxa/ALB_C"/>
</dbReference>
<keyword evidence="4 13" id="KW-0813">Transport</keyword>
<feature type="transmembrane region" description="Helical" evidence="13">
    <location>
        <begin position="541"/>
        <end position="568"/>
    </location>
</feature>
<evidence type="ECO:0000256" key="4">
    <source>
        <dbReference type="ARBA" id="ARBA00022448"/>
    </source>
</evidence>
<dbReference type="NCBIfam" id="TIGR03592">
    <property type="entry name" value="yidC_oxa1_cterm"/>
    <property type="match status" value="1"/>
</dbReference>
<evidence type="ECO:0000259" key="16">
    <source>
        <dbReference type="Pfam" id="PF14849"/>
    </source>
</evidence>
<reference evidence="17" key="2">
    <citation type="submission" date="2023-01" db="EMBL/GenBank/DDBJ databases">
        <title>Draft genome sequence of Maritalea porphyrae strain NBRC 107169.</title>
        <authorList>
            <person name="Sun Q."/>
            <person name="Mori K."/>
        </authorList>
    </citation>
    <scope>NUCLEOTIDE SEQUENCE</scope>
    <source>
        <strain evidence="17">NBRC 107169</strain>
    </source>
</reference>
<evidence type="ECO:0000256" key="13">
    <source>
        <dbReference type="HAMAP-Rule" id="MF_01810"/>
    </source>
</evidence>
<feature type="domain" description="Membrane insertase YidC/Oxa/ALB C-terminal" evidence="15">
    <location>
        <begin position="379"/>
        <end position="582"/>
    </location>
</feature>
<evidence type="ECO:0000256" key="11">
    <source>
        <dbReference type="ARBA" id="ARBA00033245"/>
    </source>
</evidence>
<dbReference type="NCBIfam" id="TIGR03593">
    <property type="entry name" value="yidC_nterm"/>
    <property type="match status" value="1"/>
</dbReference>
<evidence type="ECO:0000256" key="14">
    <source>
        <dbReference type="SAM" id="MobiDB-lite"/>
    </source>
</evidence>
<comment type="similarity">
    <text evidence="2 13">Belongs to the OXA1/ALB3/YidC family. Type 1 subfamily.</text>
</comment>
<comment type="function">
    <text evidence="13">Required for the insertion and/or proper folding and/or complex formation of integral membrane proteins into the membrane. Involved in integration of membrane proteins that insert both dependently and independently of the Sec translocase complex, as well as at least some lipoproteins. Aids folding of multispanning membrane proteins.</text>
</comment>
<dbReference type="EMBL" id="BSNI01000002">
    <property type="protein sequence ID" value="GLQ17483.1"/>
    <property type="molecule type" value="Genomic_DNA"/>
</dbReference>
<evidence type="ECO:0000256" key="5">
    <source>
        <dbReference type="ARBA" id="ARBA00022475"/>
    </source>
</evidence>
<protein>
    <recommendedName>
        <fullName evidence="3 13">Membrane protein insertase YidC</fullName>
    </recommendedName>
    <alternativeName>
        <fullName evidence="12 13">Foldase YidC</fullName>
    </alternativeName>
    <alternativeName>
        <fullName evidence="11 13">Membrane integrase YidC</fullName>
    </alternativeName>
    <alternativeName>
        <fullName evidence="13">Membrane protein YidC</fullName>
    </alternativeName>
</protein>
<dbReference type="RefSeq" id="WP_284363661.1">
    <property type="nucleotide sequence ID" value="NZ_BSNI01000002.1"/>
</dbReference>
<dbReference type="CDD" id="cd20070">
    <property type="entry name" value="5TM_YidC_Alb3"/>
    <property type="match status" value="1"/>
</dbReference>
<evidence type="ECO:0000256" key="12">
    <source>
        <dbReference type="ARBA" id="ARBA00033342"/>
    </source>
</evidence>
<keyword evidence="6 13" id="KW-0812">Transmembrane</keyword>
<evidence type="ECO:0000256" key="6">
    <source>
        <dbReference type="ARBA" id="ARBA00022692"/>
    </source>
</evidence>
<evidence type="ECO:0000313" key="18">
    <source>
        <dbReference type="Proteomes" id="UP001161405"/>
    </source>
</evidence>
<comment type="caution">
    <text evidence="17">The sequence shown here is derived from an EMBL/GenBank/DDBJ whole genome shotgun (WGS) entry which is preliminary data.</text>
</comment>
<keyword evidence="10 13" id="KW-0143">Chaperone</keyword>
<dbReference type="InterPro" id="IPR001708">
    <property type="entry name" value="YidC/ALB3/OXA1/COX18"/>
</dbReference>
<feature type="transmembrane region" description="Helical" evidence="13">
    <location>
        <begin position="504"/>
        <end position="529"/>
    </location>
</feature>
<keyword evidence="5 13" id="KW-1003">Cell membrane</keyword>
<dbReference type="Proteomes" id="UP001161405">
    <property type="component" value="Unassembled WGS sequence"/>
</dbReference>
<dbReference type="PRINTS" id="PR00701">
    <property type="entry name" value="60KDINNERMP"/>
</dbReference>
<keyword evidence="9 13" id="KW-0472">Membrane</keyword>
<gene>
    <name evidence="13 17" type="primary">yidC</name>
    <name evidence="17" type="ORF">GCM10007879_17320</name>
</gene>
<evidence type="ECO:0000313" key="17">
    <source>
        <dbReference type="EMBL" id="GLQ17483.1"/>
    </source>
</evidence>
<dbReference type="InterPro" id="IPR019998">
    <property type="entry name" value="Membr_insert_YidC"/>
</dbReference>
<evidence type="ECO:0000256" key="3">
    <source>
        <dbReference type="ARBA" id="ARBA00015325"/>
    </source>
</evidence>
<dbReference type="CDD" id="cd19961">
    <property type="entry name" value="EcYidC-like_peri"/>
    <property type="match status" value="1"/>
</dbReference>
<dbReference type="InterPro" id="IPR028053">
    <property type="entry name" value="Membr_insert_YidC_N"/>
</dbReference>
<feature type="transmembrane region" description="Helical" evidence="13">
    <location>
        <begin position="448"/>
        <end position="469"/>
    </location>
</feature>
<name>A0ABQ5USF0_9HYPH</name>
<feature type="transmembrane region" description="Helical" evidence="13">
    <location>
        <begin position="375"/>
        <end position="398"/>
    </location>
</feature>
<evidence type="ECO:0000256" key="10">
    <source>
        <dbReference type="ARBA" id="ARBA00023186"/>
    </source>
</evidence>
<dbReference type="InterPro" id="IPR047196">
    <property type="entry name" value="YidC_ALB_C"/>
</dbReference>
<dbReference type="Pfam" id="PF14849">
    <property type="entry name" value="YidC_periplas"/>
    <property type="match status" value="1"/>
</dbReference>
<accession>A0ABQ5USF0</accession>
<keyword evidence="18" id="KW-1185">Reference proteome</keyword>
<reference evidence="17" key="1">
    <citation type="journal article" date="2014" name="Int. J. Syst. Evol. Microbiol.">
        <title>Complete genome of a new Firmicutes species belonging to the dominant human colonic microbiota ('Ruminococcus bicirculans') reveals two chromosomes and a selective capacity to utilize plant glucans.</title>
        <authorList>
            <consortium name="NISC Comparative Sequencing Program"/>
            <person name="Wegmann U."/>
            <person name="Louis P."/>
            <person name="Goesmann A."/>
            <person name="Henrissat B."/>
            <person name="Duncan S.H."/>
            <person name="Flint H.J."/>
        </authorList>
    </citation>
    <scope>NUCLEOTIDE SEQUENCE</scope>
    <source>
        <strain evidence="17">NBRC 107169</strain>
    </source>
</reference>
<keyword evidence="7 13" id="KW-0653">Protein transport</keyword>
<keyword evidence="8 13" id="KW-1133">Transmembrane helix</keyword>
<evidence type="ECO:0000256" key="7">
    <source>
        <dbReference type="ARBA" id="ARBA00022927"/>
    </source>
</evidence>
<dbReference type="PANTHER" id="PTHR12428">
    <property type="entry name" value="OXA1"/>
    <property type="match status" value="1"/>
</dbReference>
<evidence type="ECO:0000256" key="9">
    <source>
        <dbReference type="ARBA" id="ARBA00023136"/>
    </source>
</evidence>
<dbReference type="Pfam" id="PF02096">
    <property type="entry name" value="60KD_IMP"/>
    <property type="match status" value="1"/>
</dbReference>
<evidence type="ECO:0000256" key="2">
    <source>
        <dbReference type="ARBA" id="ARBA00010527"/>
    </source>
</evidence>